<dbReference type="KEGG" id="pfla:Pflav_074080"/>
<proteinExistence type="predicted"/>
<evidence type="ECO:0000313" key="3">
    <source>
        <dbReference type="Proteomes" id="UP000502508"/>
    </source>
</evidence>
<keyword evidence="1" id="KW-0472">Membrane</keyword>
<keyword evidence="1" id="KW-0812">Transmembrane</keyword>
<dbReference type="Proteomes" id="UP000502508">
    <property type="component" value="Chromosome"/>
</dbReference>
<accession>A0A6F8Y4T9</accession>
<reference evidence="2 3" key="1">
    <citation type="submission" date="2020-03" db="EMBL/GenBank/DDBJ databases">
        <title>Whole genome shotgun sequence of Phytohabitans flavus NBRC 107702.</title>
        <authorList>
            <person name="Komaki H."/>
            <person name="Tamura T."/>
        </authorList>
    </citation>
    <scope>NUCLEOTIDE SEQUENCE [LARGE SCALE GENOMIC DNA]</scope>
    <source>
        <strain evidence="2 3">NBRC 107702</strain>
    </source>
</reference>
<reference evidence="2 3" key="2">
    <citation type="submission" date="2020-03" db="EMBL/GenBank/DDBJ databases">
        <authorList>
            <person name="Ichikawa N."/>
            <person name="Kimura A."/>
            <person name="Kitahashi Y."/>
            <person name="Uohara A."/>
        </authorList>
    </citation>
    <scope>NUCLEOTIDE SEQUENCE [LARGE SCALE GENOMIC DNA]</scope>
    <source>
        <strain evidence="2 3">NBRC 107702</strain>
    </source>
</reference>
<dbReference type="AlphaFoldDB" id="A0A6F8Y4T9"/>
<keyword evidence="3" id="KW-1185">Reference proteome</keyword>
<keyword evidence="1" id="KW-1133">Transmembrane helix</keyword>
<feature type="transmembrane region" description="Helical" evidence="1">
    <location>
        <begin position="6"/>
        <end position="29"/>
    </location>
</feature>
<organism evidence="2 3">
    <name type="scientific">Phytohabitans flavus</name>
    <dbReference type="NCBI Taxonomy" id="1076124"/>
    <lineage>
        <taxon>Bacteria</taxon>
        <taxon>Bacillati</taxon>
        <taxon>Actinomycetota</taxon>
        <taxon>Actinomycetes</taxon>
        <taxon>Micromonosporales</taxon>
        <taxon>Micromonosporaceae</taxon>
    </lineage>
</organism>
<sequence>MLAHALIAIAAAAAITAAVMRLFMVLLSVEDLVLRRQERGRRSAREAPFLESACSRPSAGDLASPSGLHRYGITVAGQLRFGHRIRCGRSPATVPQVRWARTVRPGPIL</sequence>
<dbReference type="EMBL" id="AP022870">
    <property type="protein sequence ID" value="BCB80998.1"/>
    <property type="molecule type" value="Genomic_DNA"/>
</dbReference>
<evidence type="ECO:0000256" key="1">
    <source>
        <dbReference type="SAM" id="Phobius"/>
    </source>
</evidence>
<gene>
    <name evidence="2" type="ORF">Pflav_074080</name>
</gene>
<protein>
    <submittedName>
        <fullName evidence="2">Uncharacterized protein</fullName>
    </submittedName>
</protein>
<evidence type="ECO:0000313" key="2">
    <source>
        <dbReference type="EMBL" id="BCB80998.1"/>
    </source>
</evidence>
<name>A0A6F8Y4T9_9ACTN</name>